<dbReference type="Pfam" id="PF07004">
    <property type="entry name" value="SHIPPO-rpt"/>
    <property type="match status" value="2"/>
</dbReference>
<evidence type="ECO:0000256" key="1">
    <source>
        <dbReference type="ARBA" id="ARBA00004123"/>
    </source>
</evidence>
<comment type="subcellular location">
    <subcellularLocation>
        <location evidence="2">Cytoplasm</location>
    </subcellularLocation>
    <subcellularLocation>
        <location evidence="1">Nucleus</location>
    </subcellularLocation>
</comment>
<dbReference type="Ensembl" id="ENSMODT00000001269.3">
    <property type="protein sequence ID" value="ENSMODP00000001243.3"/>
    <property type="gene ID" value="ENSMODG00000001050.3"/>
</dbReference>
<feature type="region of interest" description="Disordered" evidence="5">
    <location>
        <begin position="1"/>
        <end position="24"/>
    </location>
</feature>
<keyword evidence="7" id="KW-1185">Reference proteome</keyword>
<dbReference type="GO" id="GO:0003682">
    <property type="term" value="F:chromatin binding"/>
    <property type="evidence" value="ECO:0000318"/>
    <property type="project" value="GO_Central"/>
</dbReference>
<keyword evidence="3" id="KW-0963">Cytoplasm</keyword>
<evidence type="ECO:0000256" key="4">
    <source>
        <dbReference type="ARBA" id="ARBA00023242"/>
    </source>
</evidence>
<dbReference type="GO" id="GO:0042585">
    <property type="term" value="C:germinal vesicle"/>
    <property type="evidence" value="ECO:0000318"/>
    <property type="project" value="GO_Central"/>
</dbReference>
<dbReference type="FunCoup" id="F6YRU7">
    <property type="interactions" value="576"/>
</dbReference>
<dbReference type="GO" id="GO:0001940">
    <property type="term" value="C:male pronucleus"/>
    <property type="evidence" value="ECO:0000318"/>
    <property type="project" value="GO_Central"/>
</dbReference>
<dbReference type="AlphaFoldDB" id="F6YRU7"/>
<dbReference type="PANTHER" id="PTHR35678">
    <property type="entry name" value="PROTEIN STPG4"/>
    <property type="match status" value="1"/>
</dbReference>
<sequence length="198" mass="22425">TTGLEKSSLKKDNTKETPNPGTYTLRDFLQESLLNPVRNTYNFKGQGRSKRSLVEPKRDMTLPDVPKYLPPDFVELIKKQMASYSFKDTPRPMPNKLCFKDEVKLSSRLPGRQYNIGPAPVPKFLKEGPGPGHYDVKGSVSRPITSCFQSKVPRFMPLRSKTPGPGTYTAPRQRITQSRSIAKMSREHSLFFNNTIGF</sequence>
<dbReference type="InterPro" id="IPR010736">
    <property type="entry name" value="SHIPPO-rpt"/>
</dbReference>
<dbReference type="PANTHER" id="PTHR35678:SF1">
    <property type="entry name" value="PROTEIN STPG4"/>
    <property type="match status" value="1"/>
</dbReference>
<dbReference type="GO" id="GO:0042393">
    <property type="term" value="F:histone binding"/>
    <property type="evidence" value="ECO:0000318"/>
    <property type="project" value="GO_Central"/>
</dbReference>
<dbReference type="Bgee" id="ENSMODG00000001050">
    <property type="expression patterns" value="Expressed in spermatocyte and 17 other cell types or tissues"/>
</dbReference>
<dbReference type="Proteomes" id="UP000002280">
    <property type="component" value="Chromosome 1"/>
</dbReference>
<evidence type="ECO:0000256" key="5">
    <source>
        <dbReference type="SAM" id="MobiDB-lite"/>
    </source>
</evidence>
<protein>
    <recommendedName>
        <fullName evidence="8">Sperm-tail PG-rich repeat containing 4</fullName>
    </recommendedName>
</protein>
<dbReference type="eggNOG" id="ENOG502S008">
    <property type="taxonomic scope" value="Eukaryota"/>
</dbReference>
<dbReference type="OMA" id="PCHYNVT"/>
<name>F6YRU7_MONDO</name>
<organism evidence="6 7">
    <name type="scientific">Monodelphis domestica</name>
    <name type="common">Gray short-tailed opossum</name>
    <dbReference type="NCBI Taxonomy" id="13616"/>
    <lineage>
        <taxon>Eukaryota</taxon>
        <taxon>Metazoa</taxon>
        <taxon>Chordata</taxon>
        <taxon>Craniata</taxon>
        <taxon>Vertebrata</taxon>
        <taxon>Euteleostomi</taxon>
        <taxon>Mammalia</taxon>
        <taxon>Metatheria</taxon>
        <taxon>Didelphimorphia</taxon>
        <taxon>Didelphidae</taxon>
        <taxon>Monodelphis</taxon>
    </lineage>
</organism>
<reference evidence="6" key="2">
    <citation type="submission" date="2025-08" db="UniProtKB">
        <authorList>
            <consortium name="Ensembl"/>
        </authorList>
    </citation>
    <scope>IDENTIFICATION</scope>
</reference>
<reference evidence="6 7" key="1">
    <citation type="journal article" date="2007" name="Nature">
        <title>Genome of the marsupial Monodelphis domestica reveals innovation in non-coding sequences.</title>
        <authorList>
            <person name="Mikkelsen T.S."/>
            <person name="Wakefield M.J."/>
            <person name="Aken B."/>
            <person name="Amemiya C.T."/>
            <person name="Chang J.L."/>
            <person name="Duke S."/>
            <person name="Garber M."/>
            <person name="Gentles A.J."/>
            <person name="Goodstadt L."/>
            <person name="Heger A."/>
            <person name="Jurka J."/>
            <person name="Kamal M."/>
            <person name="Mauceli E."/>
            <person name="Searle S.M."/>
            <person name="Sharpe T."/>
            <person name="Baker M.L."/>
            <person name="Batzer M.A."/>
            <person name="Benos P.V."/>
            <person name="Belov K."/>
            <person name="Clamp M."/>
            <person name="Cook A."/>
            <person name="Cuff J."/>
            <person name="Das R."/>
            <person name="Davidow L."/>
            <person name="Deakin J.E."/>
            <person name="Fazzari M.J."/>
            <person name="Glass J.L."/>
            <person name="Grabherr M."/>
            <person name="Greally J.M."/>
            <person name="Gu W."/>
            <person name="Hore T.A."/>
            <person name="Huttley G.A."/>
            <person name="Kleber M."/>
            <person name="Jirtle R.L."/>
            <person name="Koina E."/>
            <person name="Lee J.T."/>
            <person name="Mahony S."/>
            <person name="Marra M.A."/>
            <person name="Miller R.D."/>
            <person name="Nicholls R.D."/>
            <person name="Oda M."/>
            <person name="Papenfuss A.T."/>
            <person name="Parra Z.E."/>
            <person name="Pollock D.D."/>
            <person name="Ray D.A."/>
            <person name="Schein J.E."/>
            <person name="Speed T.P."/>
            <person name="Thompson K."/>
            <person name="VandeBerg J.L."/>
            <person name="Wade C.M."/>
            <person name="Walker J.A."/>
            <person name="Waters P.D."/>
            <person name="Webber C."/>
            <person name="Weidman J.R."/>
            <person name="Xie X."/>
            <person name="Zody M.C."/>
            <person name="Baldwin J."/>
            <person name="Abdouelleil A."/>
            <person name="Abdulkadir J."/>
            <person name="Abebe A."/>
            <person name="Abera B."/>
            <person name="Abreu J."/>
            <person name="Acer S.C."/>
            <person name="Aftuck L."/>
            <person name="Alexander A."/>
            <person name="An P."/>
            <person name="Anderson E."/>
            <person name="Anderson S."/>
            <person name="Arachi H."/>
            <person name="Azer M."/>
            <person name="Bachantsang P."/>
            <person name="Barry A."/>
            <person name="Bayul T."/>
            <person name="Berlin A."/>
            <person name="Bessette D."/>
            <person name="Bloom T."/>
            <person name="Bloom T."/>
            <person name="Boguslavskiy L."/>
            <person name="Bonnet C."/>
            <person name="Boukhgalter B."/>
            <person name="Bourzgui I."/>
            <person name="Brown A."/>
            <person name="Cahill P."/>
            <person name="Channer S."/>
            <person name="Cheshatsang Y."/>
            <person name="Chuda L."/>
            <person name="Citroen M."/>
            <person name="Collymore A."/>
            <person name="Cooke P."/>
            <person name="Costello M."/>
            <person name="D'Aco K."/>
            <person name="Daza R."/>
            <person name="De Haan G."/>
            <person name="DeGray S."/>
            <person name="DeMaso C."/>
            <person name="Dhargay N."/>
            <person name="Dooley K."/>
            <person name="Dooley E."/>
            <person name="Doricent M."/>
            <person name="Dorje P."/>
            <person name="Dorjee K."/>
            <person name="Dupes A."/>
            <person name="Elong R."/>
            <person name="Falk J."/>
            <person name="Farina A."/>
            <person name="Faro S."/>
            <person name="Ferguson D."/>
            <person name="Fisher S."/>
            <person name="Foley C.D."/>
            <person name="Franke A."/>
            <person name="Friedrich D."/>
            <person name="Gadbois L."/>
            <person name="Gearin G."/>
            <person name="Gearin C.R."/>
            <person name="Giannoukos G."/>
            <person name="Goode T."/>
            <person name="Graham J."/>
            <person name="Grandbois E."/>
            <person name="Grewal S."/>
            <person name="Gyaltsen K."/>
            <person name="Hafez N."/>
            <person name="Hagos B."/>
            <person name="Hall J."/>
            <person name="Henson C."/>
            <person name="Hollinger A."/>
            <person name="Honan T."/>
            <person name="Huard M.D."/>
            <person name="Hughes L."/>
            <person name="Hurhula B."/>
            <person name="Husby M.E."/>
            <person name="Kamat A."/>
            <person name="Kanga B."/>
            <person name="Kashin S."/>
            <person name="Khazanovich D."/>
            <person name="Kisner P."/>
            <person name="Lance K."/>
            <person name="Lara M."/>
            <person name="Lee W."/>
            <person name="Lennon N."/>
            <person name="Letendre F."/>
            <person name="LeVine R."/>
            <person name="Lipovsky A."/>
            <person name="Liu X."/>
            <person name="Liu J."/>
            <person name="Liu S."/>
            <person name="Lokyitsang T."/>
            <person name="Lokyitsang Y."/>
            <person name="Lubonja R."/>
            <person name="Lui A."/>
            <person name="MacDonald P."/>
            <person name="Magnisalis V."/>
            <person name="Maru K."/>
            <person name="Matthews C."/>
            <person name="McCusker W."/>
            <person name="McDonough S."/>
            <person name="Mehta T."/>
            <person name="Meldrim J."/>
            <person name="Meneus L."/>
            <person name="Mihai O."/>
            <person name="Mihalev A."/>
            <person name="Mihova T."/>
            <person name="Mittelman R."/>
            <person name="Mlenga V."/>
            <person name="Montmayeur A."/>
            <person name="Mulrain L."/>
            <person name="Navidi A."/>
            <person name="Naylor J."/>
            <person name="Negash T."/>
            <person name="Nguyen T."/>
            <person name="Nguyen N."/>
            <person name="Nicol R."/>
            <person name="Norbu C."/>
            <person name="Norbu N."/>
            <person name="Novod N."/>
            <person name="O'Neill B."/>
            <person name="Osman S."/>
            <person name="Markiewicz E."/>
            <person name="Oyono O.L."/>
            <person name="Patti C."/>
            <person name="Phunkhang P."/>
            <person name="Pierre F."/>
            <person name="Priest M."/>
            <person name="Raghuraman S."/>
            <person name="Rege F."/>
            <person name="Reyes R."/>
            <person name="Rise C."/>
            <person name="Rogov P."/>
            <person name="Ross K."/>
            <person name="Ryan E."/>
            <person name="Settipalli S."/>
            <person name="Shea T."/>
            <person name="Sherpa N."/>
            <person name="Shi L."/>
            <person name="Shih D."/>
            <person name="Sparrow T."/>
            <person name="Spaulding J."/>
            <person name="Stalker J."/>
            <person name="Stange-Thomann N."/>
            <person name="Stavropoulos S."/>
            <person name="Stone C."/>
            <person name="Strader C."/>
            <person name="Tesfaye S."/>
            <person name="Thomson T."/>
            <person name="Thoulutsang Y."/>
            <person name="Thoulutsang D."/>
            <person name="Topham K."/>
            <person name="Topping I."/>
            <person name="Tsamla T."/>
            <person name="Vassiliev H."/>
            <person name="Vo A."/>
            <person name="Wangchuk T."/>
            <person name="Wangdi T."/>
            <person name="Weiand M."/>
            <person name="Wilkinson J."/>
            <person name="Wilson A."/>
            <person name="Yadav S."/>
            <person name="Young G."/>
            <person name="Yu Q."/>
            <person name="Zembek L."/>
            <person name="Zhong D."/>
            <person name="Zimmer A."/>
            <person name="Zwirko Z."/>
            <person name="Jaffe D.B."/>
            <person name="Alvarez P."/>
            <person name="Brockman W."/>
            <person name="Butler J."/>
            <person name="Chin C."/>
            <person name="Gnerre S."/>
            <person name="MacCallum I."/>
            <person name="Graves J.A."/>
            <person name="Ponting C.P."/>
            <person name="Breen M."/>
            <person name="Samollow P.B."/>
            <person name="Lander E.S."/>
            <person name="Lindblad-Toh K."/>
        </authorList>
    </citation>
    <scope>NUCLEOTIDE SEQUENCE [LARGE SCALE GENOMIC DNA]</scope>
</reference>
<keyword evidence="4" id="KW-0539">Nucleus</keyword>
<evidence type="ECO:0000256" key="3">
    <source>
        <dbReference type="ARBA" id="ARBA00022490"/>
    </source>
</evidence>
<evidence type="ECO:0000313" key="7">
    <source>
        <dbReference type="Proteomes" id="UP000002280"/>
    </source>
</evidence>
<dbReference type="HOGENOM" id="CLU_085743_0_0_1"/>
<evidence type="ECO:0008006" key="8">
    <source>
        <dbReference type="Google" id="ProtNLM"/>
    </source>
</evidence>
<dbReference type="GO" id="GO:0005737">
    <property type="term" value="C:cytoplasm"/>
    <property type="evidence" value="ECO:0007669"/>
    <property type="project" value="UniProtKB-SubCell"/>
</dbReference>
<dbReference type="GeneTree" id="ENSGT00390000008095"/>
<dbReference type="GO" id="GO:0044727">
    <property type="term" value="P:epigenetic programing of male pronucleus"/>
    <property type="evidence" value="ECO:0000318"/>
    <property type="project" value="GO_Central"/>
</dbReference>
<dbReference type="InParanoid" id="F6YRU7"/>
<dbReference type="GO" id="GO:0001939">
    <property type="term" value="C:female pronucleus"/>
    <property type="evidence" value="ECO:0000318"/>
    <property type="project" value="GO_Central"/>
</dbReference>
<evidence type="ECO:0000313" key="6">
    <source>
        <dbReference type="Ensembl" id="ENSMODP00000001243.3"/>
    </source>
</evidence>
<reference evidence="6" key="3">
    <citation type="submission" date="2025-09" db="UniProtKB">
        <authorList>
            <consortium name="Ensembl"/>
        </authorList>
    </citation>
    <scope>IDENTIFICATION</scope>
</reference>
<proteinExistence type="predicted"/>
<accession>F6YRU7</accession>
<evidence type="ECO:0000256" key="2">
    <source>
        <dbReference type="ARBA" id="ARBA00004496"/>
    </source>
</evidence>